<dbReference type="AlphaFoldDB" id="A0A3P7PFL9"/>
<reference evidence="2 3" key="1">
    <citation type="submission" date="2018-11" db="EMBL/GenBank/DDBJ databases">
        <authorList>
            <consortium name="Pathogen Informatics"/>
        </authorList>
    </citation>
    <scope>NUCLEOTIDE SEQUENCE [LARGE SCALE GENOMIC DNA]</scope>
</reference>
<dbReference type="OrthoDB" id="443318at2759"/>
<proteinExistence type="predicted"/>
<protein>
    <submittedName>
        <fullName evidence="2">Uncharacterized protein</fullName>
    </submittedName>
</protein>
<keyword evidence="3" id="KW-1185">Reference proteome</keyword>
<accession>A0A3P7PFL9</accession>
<dbReference type="Proteomes" id="UP000281553">
    <property type="component" value="Unassembled WGS sequence"/>
</dbReference>
<sequence length="72" mass="8471">MQRTDFKIVYEASHIIDVGLNIYNLYAPCAGGIPPKRCRSSSSSRLDRQRADRQNLFRSNPFVRQQREQEER</sequence>
<feature type="compositionally biased region" description="Basic and acidic residues" evidence="1">
    <location>
        <begin position="45"/>
        <end position="55"/>
    </location>
</feature>
<name>A0A3P7PFL9_DIBLA</name>
<feature type="region of interest" description="Disordered" evidence="1">
    <location>
        <begin position="35"/>
        <end position="72"/>
    </location>
</feature>
<evidence type="ECO:0000256" key="1">
    <source>
        <dbReference type="SAM" id="MobiDB-lite"/>
    </source>
</evidence>
<dbReference type="EMBL" id="UYRU01102354">
    <property type="protein sequence ID" value="VDN41721.1"/>
    <property type="molecule type" value="Genomic_DNA"/>
</dbReference>
<organism evidence="2 3">
    <name type="scientific">Dibothriocephalus latus</name>
    <name type="common">Fish tapeworm</name>
    <name type="synonym">Diphyllobothrium latum</name>
    <dbReference type="NCBI Taxonomy" id="60516"/>
    <lineage>
        <taxon>Eukaryota</taxon>
        <taxon>Metazoa</taxon>
        <taxon>Spiralia</taxon>
        <taxon>Lophotrochozoa</taxon>
        <taxon>Platyhelminthes</taxon>
        <taxon>Cestoda</taxon>
        <taxon>Eucestoda</taxon>
        <taxon>Diphyllobothriidea</taxon>
        <taxon>Diphyllobothriidae</taxon>
        <taxon>Dibothriocephalus</taxon>
    </lineage>
</organism>
<evidence type="ECO:0000313" key="2">
    <source>
        <dbReference type="EMBL" id="VDN41721.1"/>
    </source>
</evidence>
<gene>
    <name evidence="2" type="ORF">DILT_LOCUS18623</name>
</gene>
<evidence type="ECO:0000313" key="3">
    <source>
        <dbReference type="Proteomes" id="UP000281553"/>
    </source>
</evidence>